<dbReference type="AlphaFoldDB" id="A0A699TY50"/>
<name>A0A699TY50_TANCI</name>
<reference evidence="2" key="1">
    <citation type="journal article" date="2019" name="Sci. Rep.">
        <title>Draft genome of Tanacetum cinerariifolium, the natural source of mosquito coil.</title>
        <authorList>
            <person name="Yamashiro T."/>
            <person name="Shiraishi A."/>
            <person name="Satake H."/>
            <person name="Nakayama K."/>
        </authorList>
    </citation>
    <scope>NUCLEOTIDE SEQUENCE</scope>
</reference>
<protein>
    <submittedName>
        <fullName evidence="2">Putative mitochondrial protein</fullName>
    </submittedName>
</protein>
<accession>A0A699TY50</accession>
<evidence type="ECO:0000259" key="1">
    <source>
        <dbReference type="Pfam" id="PF03732"/>
    </source>
</evidence>
<evidence type="ECO:0000313" key="2">
    <source>
        <dbReference type="EMBL" id="GFD14800.1"/>
    </source>
</evidence>
<feature type="non-terminal residue" evidence="2">
    <location>
        <position position="141"/>
    </location>
</feature>
<gene>
    <name evidence="2" type="ORF">Tci_886769</name>
</gene>
<sequence>MDKARIQELVNNAANSAVTTAVERMITKIELLKFGGEDVRGWLFKCEQFFKVDNIDEDCKINLVSIYLFDLALLWHRQFVRFMGEDVDWNAYRTAILKRFDVAYDDPLGEVKNIKQTSTVQDYIDALDRLLCRINFPEDQC</sequence>
<dbReference type="InterPro" id="IPR005162">
    <property type="entry name" value="Retrotrans_gag_dom"/>
</dbReference>
<proteinExistence type="predicted"/>
<dbReference type="Pfam" id="PF03732">
    <property type="entry name" value="Retrotrans_gag"/>
    <property type="match status" value="1"/>
</dbReference>
<organism evidence="2">
    <name type="scientific">Tanacetum cinerariifolium</name>
    <name type="common">Dalmatian daisy</name>
    <name type="synonym">Chrysanthemum cinerariifolium</name>
    <dbReference type="NCBI Taxonomy" id="118510"/>
    <lineage>
        <taxon>Eukaryota</taxon>
        <taxon>Viridiplantae</taxon>
        <taxon>Streptophyta</taxon>
        <taxon>Embryophyta</taxon>
        <taxon>Tracheophyta</taxon>
        <taxon>Spermatophyta</taxon>
        <taxon>Magnoliopsida</taxon>
        <taxon>eudicotyledons</taxon>
        <taxon>Gunneridae</taxon>
        <taxon>Pentapetalae</taxon>
        <taxon>asterids</taxon>
        <taxon>campanulids</taxon>
        <taxon>Asterales</taxon>
        <taxon>Asteraceae</taxon>
        <taxon>Asteroideae</taxon>
        <taxon>Anthemideae</taxon>
        <taxon>Anthemidinae</taxon>
        <taxon>Tanacetum</taxon>
    </lineage>
</organism>
<dbReference type="EMBL" id="BKCJ011281909">
    <property type="protein sequence ID" value="GFD14800.1"/>
    <property type="molecule type" value="Genomic_DNA"/>
</dbReference>
<comment type="caution">
    <text evidence="2">The sequence shown here is derived from an EMBL/GenBank/DDBJ whole genome shotgun (WGS) entry which is preliminary data.</text>
</comment>
<feature type="domain" description="Retrotransposon gag" evidence="1">
    <location>
        <begin position="63"/>
        <end position="139"/>
    </location>
</feature>